<gene>
    <name evidence="2" type="ORF">K443DRAFT_649186</name>
</gene>
<reference evidence="3" key="2">
    <citation type="submission" date="2015-01" db="EMBL/GenBank/DDBJ databases">
        <title>Evolutionary Origins and Diversification of the Mycorrhizal Mutualists.</title>
        <authorList>
            <consortium name="DOE Joint Genome Institute"/>
            <consortium name="Mycorrhizal Genomics Consortium"/>
            <person name="Kohler A."/>
            <person name="Kuo A."/>
            <person name="Nagy L.G."/>
            <person name="Floudas D."/>
            <person name="Copeland A."/>
            <person name="Barry K.W."/>
            <person name="Cichocki N."/>
            <person name="Veneault-Fourrey C."/>
            <person name="LaButti K."/>
            <person name="Lindquist E.A."/>
            <person name="Lipzen A."/>
            <person name="Lundell T."/>
            <person name="Morin E."/>
            <person name="Murat C."/>
            <person name="Riley R."/>
            <person name="Ohm R."/>
            <person name="Sun H."/>
            <person name="Tunlid A."/>
            <person name="Henrissat B."/>
            <person name="Grigoriev I.V."/>
            <person name="Hibbett D.S."/>
            <person name="Martin F."/>
        </authorList>
    </citation>
    <scope>NUCLEOTIDE SEQUENCE [LARGE SCALE GENOMIC DNA]</scope>
    <source>
        <strain evidence="3">LaAM-08-1</strain>
    </source>
</reference>
<feature type="region of interest" description="Disordered" evidence="1">
    <location>
        <begin position="61"/>
        <end position="89"/>
    </location>
</feature>
<evidence type="ECO:0000256" key="1">
    <source>
        <dbReference type="SAM" id="MobiDB-lite"/>
    </source>
</evidence>
<proteinExistence type="predicted"/>
<accession>A0A0C9WWS4</accession>
<dbReference type="Proteomes" id="UP000054477">
    <property type="component" value="Unassembled WGS sequence"/>
</dbReference>
<reference evidence="2 3" key="1">
    <citation type="submission" date="2014-04" db="EMBL/GenBank/DDBJ databases">
        <authorList>
            <consortium name="DOE Joint Genome Institute"/>
            <person name="Kuo A."/>
            <person name="Kohler A."/>
            <person name="Nagy L.G."/>
            <person name="Floudas D."/>
            <person name="Copeland A."/>
            <person name="Barry K.W."/>
            <person name="Cichocki N."/>
            <person name="Veneault-Fourrey C."/>
            <person name="LaButti K."/>
            <person name="Lindquist E.A."/>
            <person name="Lipzen A."/>
            <person name="Lundell T."/>
            <person name="Morin E."/>
            <person name="Murat C."/>
            <person name="Sun H."/>
            <person name="Tunlid A."/>
            <person name="Henrissat B."/>
            <person name="Grigoriev I.V."/>
            <person name="Hibbett D.S."/>
            <person name="Martin F."/>
            <person name="Nordberg H.P."/>
            <person name="Cantor M.N."/>
            <person name="Hua S.X."/>
        </authorList>
    </citation>
    <scope>NUCLEOTIDE SEQUENCE [LARGE SCALE GENOMIC DNA]</scope>
    <source>
        <strain evidence="2 3">LaAM-08-1</strain>
    </source>
</reference>
<protein>
    <submittedName>
        <fullName evidence="2">Unplaced genomic scaffold K443scaffold_37, whole genome shotgun sequence</fullName>
    </submittedName>
</protein>
<sequence length="117" mass="14088">MRNVIERLFGVLKCEFKMAHEPNEYPIHIQCLIHLSLTLLHNFLQVWEPLRFLDELDPKHWHQPADMNSSNEDSADDAPQPTDARLSRHDALHEKIATEMWMQYQQTLERRRQDRHH</sequence>
<dbReference type="OrthoDB" id="1681765at2759"/>
<keyword evidence="3" id="KW-1185">Reference proteome</keyword>
<evidence type="ECO:0000313" key="3">
    <source>
        <dbReference type="Proteomes" id="UP000054477"/>
    </source>
</evidence>
<organism evidence="2 3">
    <name type="scientific">Laccaria amethystina LaAM-08-1</name>
    <dbReference type="NCBI Taxonomy" id="1095629"/>
    <lineage>
        <taxon>Eukaryota</taxon>
        <taxon>Fungi</taxon>
        <taxon>Dikarya</taxon>
        <taxon>Basidiomycota</taxon>
        <taxon>Agaricomycotina</taxon>
        <taxon>Agaricomycetes</taxon>
        <taxon>Agaricomycetidae</taxon>
        <taxon>Agaricales</taxon>
        <taxon>Agaricineae</taxon>
        <taxon>Hydnangiaceae</taxon>
        <taxon>Laccaria</taxon>
    </lineage>
</organism>
<dbReference type="HOGENOM" id="CLU_040082_4_0_1"/>
<evidence type="ECO:0000313" key="2">
    <source>
        <dbReference type="EMBL" id="KIK04135.1"/>
    </source>
</evidence>
<name>A0A0C9WWS4_9AGAR</name>
<dbReference type="EMBL" id="KN838572">
    <property type="protein sequence ID" value="KIK04135.1"/>
    <property type="molecule type" value="Genomic_DNA"/>
</dbReference>
<dbReference type="AlphaFoldDB" id="A0A0C9WWS4"/>